<dbReference type="CDD" id="cd00776">
    <property type="entry name" value="AsxRS_core"/>
    <property type="match status" value="1"/>
</dbReference>
<sequence length="391" mass="44557">MKTVNAATYGSCIHAVGQLTPSQGRLQNLDLVAKSVEVLGRCNHMDFPFKMGMKHKMEYTRQYLHLRPKTNMFGCFLRLRNSLAQAIHNVLQTDGYVQVHTPILTSNDCEGAGEVFKVEPAETKVMQNLEEAGGKGKSKDHFFGVPTFLTVSGQLHLEAVTGSICKAYTFGPTFRAENSRSRHHLSEFYMLEAELAFADDLEDLMKVMECLIQKSISYILENNQDDLYWYWKFVSHSDCETIVKKMILKSFVRMTYTEAWGEDLQKEHERYLVRHCDGLPVFVTDFPTDIKPFYMKVNSNKRTVTVDLLLPEVGEVCGGSLRESNLDILEQKLESLGMSESLSWYLDLRRFGTCPHGGFGLGFERLLQVMLGIENIRDAIPFPRFVNSCKL</sequence>
<dbReference type="Proteomes" id="UP001208570">
    <property type="component" value="Unassembled WGS sequence"/>
</dbReference>
<dbReference type="InterPro" id="IPR004364">
    <property type="entry name" value="Aa-tRNA-synt_II"/>
</dbReference>
<dbReference type="GO" id="GO:0006421">
    <property type="term" value="P:asparaginyl-tRNA aminoacylation"/>
    <property type="evidence" value="ECO:0007669"/>
    <property type="project" value="InterPro"/>
</dbReference>
<keyword evidence="4" id="KW-0547">Nucleotide-binding</keyword>
<protein>
    <recommendedName>
        <fullName evidence="2">asparagine--tRNA ligase</fullName>
        <ecNumber evidence="2">6.1.1.22</ecNumber>
    </recommendedName>
</protein>
<evidence type="ECO:0000256" key="5">
    <source>
        <dbReference type="ARBA" id="ARBA00022840"/>
    </source>
</evidence>
<dbReference type="PANTHER" id="PTHR22594">
    <property type="entry name" value="ASPARTYL/LYSYL-TRNA SYNTHETASE"/>
    <property type="match status" value="1"/>
</dbReference>
<evidence type="ECO:0000256" key="4">
    <source>
        <dbReference type="ARBA" id="ARBA00022741"/>
    </source>
</evidence>
<dbReference type="SUPFAM" id="SSF55681">
    <property type="entry name" value="Class II aaRS and biotin synthetases"/>
    <property type="match status" value="1"/>
</dbReference>
<evidence type="ECO:0000313" key="9">
    <source>
        <dbReference type="EMBL" id="KAK2154477.1"/>
    </source>
</evidence>
<keyword evidence="3" id="KW-0436">Ligase</keyword>
<dbReference type="PROSITE" id="PS50862">
    <property type="entry name" value="AA_TRNA_LIGASE_II"/>
    <property type="match status" value="1"/>
</dbReference>
<dbReference type="EMBL" id="JAODUP010000268">
    <property type="protein sequence ID" value="KAK2154477.1"/>
    <property type="molecule type" value="Genomic_DNA"/>
</dbReference>
<dbReference type="EC" id="6.1.1.22" evidence="2"/>
<dbReference type="AlphaFoldDB" id="A0AAD9N290"/>
<dbReference type="PANTHER" id="PTHR22594:SF34">
    <property type="entry name" value="ASPARAGINE--TRNA LIGASE, MITOCHONDRIAL-RELATED"/>
    <property type="match status" value="1"/>
</dbReference>
<organism evidence="9 10">
    <name type="scientific">Paralvinella palmiformis</name>
    <dbReference type="NCBI Taxonomy" id="53620"/>
    <lineage>
        <taxon>Eukaryota</taxon>
        <taxon>Metazoa</taxon>
        <taxon>Spiralia</taxon>
        <taxon>Lophotrochozoa</taxon>
        <taxon>Annelida</taxon>
        <taxon>Polychaeta</taxon>
        <taxon>Sedentaria</taxon>
        <taxon>Canalipalpata</taxon>
        <taxon>Terebellida</taxon>
        <taxon>Terebelliformia</taxon>
        <taxon>Alvinellidae</taxon>
        <taxon>Paralvinella</taxon>
    </lineage>
</organism>
<dbReference type="InterPro" id="IPR045864">
    <property type="entry name" value="aa-tRNA-synth_II/BPL/LPL"/>
</dbReference>
<dbReference type="GO" id="GO:0005524">
    <property type="term" value="F:ATP binding"/>
    <property type="evidence" value="ECO:0007669"/>
    <property type="project" value="UniProtKB-KW"/>
</dbReference>
<dbReference type="InterPro" id="IPR004522">
    <property type="entry name" value="Asn-tRNA-ligase"/>
</dbReference>
<reference evidence="9" key="1">
    <citation type="journal article" date="2023" name="Mol. Biol. Evol.">
        <title>Third-Generation Sequencing Reveals the Adaptive Role of the Epigenome in Three Deep-Sea Polychaetes.</title>
        <authorList>
            <person name="Perez M."/>
            <person name="Aroh O."/>
            <person name="Sun Y."/>
            <person name="Lan Y."/>
            <person name="Juniper S.K."/>
            <person name="Young C.R."/>
            <person name="Angers B."/>
            <person name="Qian P.Y."/>
        </authorList>
    </citation>
    <scope>NUCLEOTIDE SEQUENCE</scope>
    <source>
        <strain evidence="9">P08H-3</strain>
    </source>
</reference>
<dbReference type="Pfam" id="PF00152">
    <property type="entry name" value="tRNA-synt_2"/>
    <property type="match status" value="1"/>
</dbReference>
<comment type="caution">
    <text evidence="9">The sequence shown here is derived from an EMBL/GenBank/DDBJ whole genome shotgun (WGS) entry which is preliminary data.</text>
</comment>
<name>A0AAD9N290_9ANNE</name>
<gene>
    <name evidence="9" type="ORF">LSH36_268g03017</name>
</gene>
<evidence type="ECO:0000256" key="7">
    <source>
        <dbReference type="ARBA" id="ARBA00023146"/>
    </source>
</evidence>
<keyword evidence="10" id="KW-1185">Reference proteome</keyword>
<evidence type="ECO:0000256" key="6">
    <source>
        <dbReference type="ARBA" id="ARBA00022917"/>
    </source>
</evidence>
<feature type="domain" description="Aminoacyl-transfer RNA synthetases class-II family profile" evidence="8">
    <location>
        <begin position="77"/>
        <end position="381"/>
    </location>
</feature>
<evidence type="ECO:0000313" key="10">
    <source>
        <dbReference type="Proteomes" id="UP001208570"/>
    </source>
</evidence>
<evidence type="ECO:0000256" key="3">
    <source>
        <dbReference type="ARBA" id="ARBA00022598"/>
    </source>
</evidence>
<evidence type="ECO:0000256" key="1">
    <source>
        <dbReference type="ARBA" id="ARBA00008226"/>
    </source>
</evidence>
<dbReference type="InterPro" id="IPR006195">
    <property type="entry name" value="aa-tRNA-synth_II"/>
</dbReference>
<dbReference type="GO" id="GO:0004816">
    <property type="term" value="F:asparagine-tRNA ligase activity"/>
    <property type="evidence" value="ECO:0007669"/>
    <property type="project" value="UniProtKB-EC"/>
</dbReference>
<evidence type="ECO:0000256" key="2">
    <source>
        <dbReference type="ARBA" id="ARBA00012816"/>
    </source>
</evidence>
<keyword evidence="6" id="KW-0648">Protein biosynthesis</keyword>
<dbReference type="GO" id="GO:0005739">
    <property type="term" value="C:mitochondrion"/>
    <property type="evidence" value="ECO:0007669"/>
    <property type="project" value="TreeGrafter"/>
</dbReference>
<proteinExistence type="inferred from homology"/>
<accession>A0AAD9N290</accession>
<dbReference type="NCBIfam" id="TIGR00457">
    <property type="entry name" value="asnS"/>
    <property type="match status" value="1"/>
</dbReference>
<comment type="similarity">
    <text evidence="1">Belongs to the class-II aminoacyl-tRNA synthetase family.</text>
</comment>
<dbReference type="InterPro" id="IPR002312">
    <property type="entry name" value="Asp/Asn-tRNA-synth_IIb"/>
</dbReference>
<keyword evidence="5" id="KW-0067">ATP-binding</keyword>
<dbReference type="PRINTS" id="PR01042">
    <property type="entry name" value="TRNASYNTHASP"/>
</dbReference>
<dbReference type="Gene3D" id="3.30.930.10">
    <property type="entry name" value="Bira Bifunctional Protein, Domain 2"/>
    <property type="match status" value="1"/>
</dbReference>
<keyword evidence="7" id="KW-0030">Aminoacyl-tRNA synthetase</keyword>
<evidence type="ECO:0000259" key="8">
    <source>
        <dbReference type="PROSITE" id="PS50862"/>
    </source>
</evidence>